<protein>
    <recommendedName>
        <fullName evidence="3">DUF4176 domain-containing protein</fullName>
    </recommendedName>
</protein>
<dbReference type="Proteomes" id="UP000074108">
    <property type="component" value="Unassembled WGS sequence"/>
</dbReference>
<organism evidence="1 2">
    <name type="scientific">Bacillus coahuilensis p1.1.43</name>
    <dbReference type="NCBI Taxonomy" id="1150625"/>
    <lineage>
        <taxon>Bacteria</taxon>
        <taxon>Bacillati</taxon>
        <taxon>Bacillota</taxon>
        <taxon>Bacilli</taxon>
        <taxon>Bacillales</taxon>
        <taxon>Bacillaceae</taxon>
        <taxon>Bacillus</taxon>
    </lineage>
</organism>
<gene>
    <name evidence="1" type="ORF">Q75_00595</name>
</gene>
<dbReference type="InterPro" id="IPR025233">
    <property type="entry name" value="DUF4176"/>
</dbReference>
<dbReference type="Pfam" id="PF13780">
    <property type="entry name" value="DUF4176"/>
    <property type="match status" value="1"/>
</dbReference>
<evidence type="ECO:0008006" key="3">
    <source>
        <dbReference type="Google" id="ProtNLM"/>
    </source>
</evidence>
<comment type="caution">
    <text evidence="1">The sequence shown here is derived from an EMBL/GenBank/DDBJ whole genome shotgun (WGS) entry which is preliminary data.</text>
</comment>
<dbReference type="AlphaFoldDB" id="A0A147KCW7"/>
<evidence type="ECO:0000313" key="2">
    <source>
        <dbReference type="Proteomes" id="UP000074108"/>
    </source>
</evidence>
<reference evidence="1 2" key="1">
    <citation type="journal article" date="2016" name="Front. Microbiol.">
        <title>Microevolution Analysis of Bacillus coahuilensis Unveils Differences in Phosphorus Acquisition Strategies and Their Regulation.</title>
        <authorList>
            <person name="Gomez-Lunar Z."/>
            <person name="Hernandez-Gonzalez I."/>
            <person name="Rodriguez-Torres M.D."/>
            <person name="Souza V."/>
            <person name="Olmedo-Alvarez G."/>
        </authorList>
    </citation>
    <scope>NUCLEOTIDE SEQUENCE [LARGE SCALE GENOMIC DNA]</scope>
    <source>
        <strain evidence="2">p1.1.43</strain>
    </source>
</reference>
<dbReference type="STRING" id="1150625.Q75_00595"/>
<accession>A0A147KCW7</accession>
<name>A0A147KCW7_9BACI</name>
<evidence type="ECO:0000313" key="1">
    <source>
        <dbReference type="EMBL" id="KUP09492.1"/>
    </source>
</evidence>
<dbReference type="EMBL" id="LDYG01000001">
    <property type="protein sequence ID" value="KUP09492.1"/>
    <property type="molecule type" value="Genomic_DNA"/>
</dbReference>
<dbReference type="PATRIC" id="fig|1150625.3.peg.123"/>
<keyword evidence="2" id="KW-1185">Reference proteome</keyword>
<sequence>MDPSEQLLPIGTVVKLTNVEKTIMIYGYDQIQVSTNTQYDYIGVPYPEGNISPDYNVFFNRNLIEEVIHKGYINDEYEKIRDEEQ</sequence>
<proteinExistence type="predicted"/>